<evidence type="ECO:0000256" key="1">
    <source>
        <dbReference type="SAM" id="MobiDB-lite"/>
    </source>
</evidence>
<protein>
    <recommendedName>
        <fullName evidence="2">CDT1 Geminin-binding domain-containing protein</fullName>
    </recommendedName>
</protein>
<dbReference type="GO" id="GO:0000076">
    <property type="term" value="P:DNA replication checkpoint signaling"/>
    <property type="evidence" value="ECO:0007669"/>
    <property type="project" value="TreeGrafter"/>
</dbReference>
<dbReference type="InterPro" id="IPR045173">
    <property type="entry name" value="Cdt1"/>
</dbReference>
<name>A0A0R3U8Z6_MESCO</name>
<dbReference type="GO" id="GO:0070182">
    <property type="term" value="F:DNA polymerase binding"/>
    <property type="evidence" value="ECO:0007669"/>
    <property type="project" value="TreeGrafter"/>
</dbReference>
<reference evidence="3 4" key="1">
    <citation type="submission" date="2018-10" db="EMBL/GenBank/DDBJ databases">
        <authorList>
            <consortium name="Pathogen Informatics"/>
        </authorList>
    </citation>
    <scope>NUCLEOTIDE SEQUENCE [LARGE SCALE GENOMIC DNA]</scope>
</reference>
<dbReference type="STRING" id="53468.A0A0R3U8Z6"/>
<dbReference type="GO" id="GO:0030174">
    <property type="term" value="P:regulation of DNA-templated DNA replication initiation"/>
    <property type="evidence" value="ECO:0007669"/>
    <property type="project" value="InterPro"/>
</dbReference>
<dbReference type="SMART" id="SM01075">
    <property type="entry name" value="CDT1"/>
    <property type="match status" value="1"/>
</dbReference>
<dbReference type="Gene3D" id="1.10.10.1420">
    <property type="entry name" value="DNA replication factor Cdt1, C-terminal WH domain"/>
    <property type="match status" value="1"/>
</dbReference>
<dbReference type="Proteomes" id="UP000267029">
    <property type="component" value="Unassembled WGS sequence"/>
</dbReference>
<sequence>MSTRLTNFFAVRRDSSRASVKRSKNVLDEPEVQAKLLKPRVSSSSTGSAVFPTSTSSSSKIVNDVPVTTLSAATESNPKRRKLPAHKRFAYLAQNETDKLTDVTESSTIIKSTLRDAEPDNGFSQQDQNINAKESYGEHSFKVETTIPETPETSSFGSLHCVASNKSAACSQNSAVIGLLHHGTPTKELQALTKSVSQPSTPNKEASIGIKQVASIAKKAKTDVLTLSPVSPALHLPYHMERLLELFRTCETIVSTLHNRSEVCSFDKIKPAVQEVVRCEFTEETVGKFAAVYPQAYKFRYDNQLDKLTKLVLSTYTLVLVPNLRTDNTQMARDSPSKGHLVFTGTRLIQRRHIFHKSLLARVLKAHRAFLISRLGVSESDLPGDSALRRWHPSFALDTAVPEVEPAPLPPRPASSGRDARITSAREAVAAFRARALFREANVCEKLVTMPSTSTCNEKETIESSTKSSSYSSVLKGVSASLLARVREREKQMQLSILTRPPVSASEMAAYSALPTTITQVWRELRTAGGRPIPLATVATRLSQSSGSGLPLGEFTVHQNRLLFSRSSFLTKALSPHYVKFENFSNEATSRIEGLLTLVPDWLEKVSWAKPHLRLKGGSDDKPLKEVIEEAKNKMREKEIL</sequence>
<dbReference type="GO" id="GO:0000278">
    <property type="term" value="P:mitotic cell cycle"/>
    <property type="evidence" value="ECO:0007669"/>
    <property type="project" value="TreeGrafter"/>
</dbReference>
<dbReference type="CDD" id="cd08674">
    <property type="entry name" value="Cdt1_m"/>
    <property type="match status" value="1"/>
</dbReference>
<feature type="region of interest" description="Disordered" evidence="1">
    <location>
        <begin position="39"/>
        <end position="59"/>
    </location>
</feature>
<feature type="domain" description="CDT1 Geminin-binding" evidence="2">
    <location>
        <begin position="236"/>
        <end position="411"/>
    </location>
</feature>
<dbReference type="GO" id="GO:0005634">
    <property type="term" value="C:nucleus"/>
    <property type="evidence" value="ECO:0007669"/>
    <property type="project" value="TreeGrafter"/>
</dbReference>
<dbReference type="OrthoDB" id="341730at2759"/>
<dbReference type="Pfam" id="PF08839">
    <property type="entry name" value="CDT1"/>
    <property type="match status" value="1"/>
</dbReference>
<dbReference type="PANTHER" id="PTHR28637:SF1">
    <property type="entry name" value="DNA REPLICATION FACTOR CDT1"/>
    <property type="match status" value="1"/>
</dbReference>
<evidence type="ECO:0000259" key="2">
    <source>
        <dbReference type="SMART" id="SM01075"/>
    </source>
</evidence>
<evidence type="ECO:0000313" key="4">
    <source>
        <dbReference type="Proteomes" id="UP000267029"/>
    </source>
</evidence>
<dbReference type="InterPro" id="IPR036390">
    <property type="entry name" value="WH_DNA-bd_sf"/>
</dbReference>
<dbReference type="SUPFAM" id="SSF46785">
    <property type="entry name" value="Winged helix' DNA-binding domain"/>
    <property type="match status" value="1"/>
</dbReference>
<dbReference type="EMBL" id="UXSR01000753">
    <property type="protein sequence ID" value="VDD77380.1"/>
    <property type="molecule type" value="Genomic_DNA"/>
</dbReference>
<feature type="compositionally biased region" description="Polar residues" evidence="1">
    <location>
        <begin position="41"/>
        <end position="52"/>
    </location>
</feature>
<keyword evidence="4" id="KW-1185">Reference proteome</keyword>
<organism evidence="3 4">
    <name type="scientific">Mesocestoides corti</name>
    <name type="common">Flatworm</name>
    <dbReference type="NCBI Taxonomy" id="53468"/>
    <lineage>
        <taxon>Eukaryota</taxon>
        <taxon>Metazoa</taxon>
        <taxon>Spiralia</taxon>
        <taxon>Lophotrochozoa</taxon>
        <taxon>Platyhelminthes</taxon>
        <taxon>Cestoda</taxon>
        <taxon>Eucestoda</taxon>
        <taxon>Cyclophyllidea</taxon>
        <taxon>Mesocestoididae</taxon>
        <taxon>Mesocestoides</taxon>
    </lineage>
</organism>
<dbReference type="InterPro" id="IPR014939">
    <property type="entry name" value="CDT1_Gemini-bd-like"/>
</dbReference>
<dbReference type="GO" id="GO:0003677">
    <property type="term" value="F:DNA binding"/>
    <property type="evidence" value="ECO:0007669"/>
    <property type="project" value="InterPro"/>
</dbReference>
<gene>
    <name evidence="3" type="ORF">MCOS_LOCUS3383</name>
</gene>
<dbReference type="PANTHER" id="PTHR28637">
    <property type="entry name" value="DNA REPLICATION FACTOR CDT1"/>
    <property type="match status" value="1"/>
</dbReference>
<dbReference type="GO" id="GO:0071163">
    <property type="term" value="P:DNA replication preinitiation complex assembly"/>
    <property type="evidence" value="ECO:0007669"/>
    <property type="project" value="InterPro"/>
</dbReference>
<accession>A0A0R3U8Z6</accession>
<dbReference type="InterPro" id="IPR038090">
    <property type="entry name" value="Cdt1_C_WH_dom_sf"/>
</dbReference>
<proteinExistence type="predicted"/>
<evidence type="ECO:0000313" key="3">
    <source>
        <dbReference type="EMBL" id="VDD77380.1"/>
    </source>
</evidence>
<dbReference type="AlphaFoldDB" id="A0A0R3U8Z6"/>